<dbReference type="AlphaFoldDB" id="A0A391NXC8"/>
<organism evidence="1 2">
    <name type="scientific">Kipferlia bialata</name>
    <dbReference type="NCBI Taxonomy" id="797122"/>
    <lineage>
        <taxon>Eukaryota</taxon>
        <taxon>Metamonada</taxon>
        <taxon>Carpediemonas-like organisms</taxon>
        <taxon>Kipferlia</taxon>
    </lineage>
</organism>
<name>A0A391NXC8_9EUKA</name>
<comment type="caution">
    <text evidence="1">The sequence shown here is derived from an EMBL/GenBank/DDBJ whole genome shotgun (WGS) entry which is preliminary data.</text>
</comment>
<gene>
    <name evidence="1" type="ORF">KIPB_008035</name>
</gene>
<evidence type="ECO:0000313" key="2">
    <source>
        <dbReference type="Proteomes" id="UP000265618"/>
    </source>
</evidence>
<reference evidence="1 2" key="1">
    <citation type="journal article" date="2018" name="PLoS ONE">
        <title>The draft genome of Kipferlia bialata reveals reductive genome evolution in fornicate parasites.</title>
        <authorList>
            <person name="Tanifuji G."/>
            <person name="Takabayashi S."/>
            <person name="Kume K."/>
            <person name="Takagi M."/>
            <person name="Nakayama T."/>
            <person name="Kamikawa R."/>
            <person name="Inagaki Y."/>
            <person name="Hashimoto T."/>
        </authorList>
    </citation>
    <scope>NUCLEOTIDE SEQUENCE [LARGE SCALE GENOMIC DNA]</scope>
    <source>
        <strain evidence="1">NY0173</strain>
    </source>
</reference>
<feature type="non-terminal residue" evidence="1">
    <location>
        <position position="1"/>
    </location>
</feature>
<evidence type="ECO:0000313" key="1">
    <source>
        <dbReference type="EMBL" id="GCA63129.1"/>
    </source>
</evidence>
<dbReference type="EMBL" id="BDIP01002387">
    <property type="protein sequence ID" value="GCA63129.1"/>
    <property type="molecule type" value="Genomic_DNA"/>
</dbReference>
<dbReference type="Proteomes" id="UP000265618">
    <property type="component" value="Unassembled WGS sequence"/>
</dbReference>
<proteinExistence type="predicted"/>
<accession>A0A391NXC8</accession>
<sequence>VAVVFVRGSGQNVLTFDS</sequence>
<protein>
    <submittedName>
        <fullName evidence="1">Uncharacterized protein</fullName>
    </submittedName>
</protein>
<keyword evidence="2" id="KW-1185">Reference proteome</keyword>